<dbReference type="Gene3D" id="1.20.120.330">
    <property type="entry name" value="Nucleotidyltransferases domain 2"/>
    <property type="match status" value="1"/>
</dbReference>
<dbReference type="SMART" id="SM00748">
    <property type="entry name" value="HEPN"/>
    <property type="match status" value="1"/>
</dbReference>
<dbReference type="RefSeq" id="WP_123120687.1">
    <property type="nucleotide sequence ID" value="NZ_RJJR01000008.1"/>
</dbReference>
<dbReference type="PROSITE" id="PS50910">
    <property type="entry name" value="HEPN"/>
    <property type="match status" value="1"/>
</dbReference>
<accession>A0A3M9NEC2</accession>
<sequence length="131" mass="15539">MKDDERNYVEQWLEKAANDLLAARLILDHQPIILDISCFHCQQAVEKYLKTFLIFHKKDFPKTHNIDLLLKNCSTINDRFKEVDVKNLEDFAVRGRYPHDFLLPSVEEAEEFYQITLEIKELVIMEIKGRS</sequence>
<dbReference type="AlphaFoldDB" id="A0A3M9NEC2"/>
<organism evidence="2 3">
    <name type="scientific">Hanamia caeni</name>
    <dbReference type="NCBI Taxonomy" id="2294116"/>
    <lineage>
        <taxon>Bacteria</taxon>
        <taxon>Pseudomonadati</taxon>
        <taxon>Bacteroidota</taxon>
        <taxon>Chitinophagia</taxon>
        <taxon>Chitinophagales</taxon>
        <taxon>Chitinophagaceae</taxon>
        <taxon>Hanamia</taxon>
    </lineage>
</organism>
<protein>
    <submittedName>
        <fullName evidence="2">HEPN domain-containing protein</fullName>
    </submittedName>
</protein>
<evidence type="ECO:0000313" key="2">
    <source>
        <dbReference type="EMBL" id="RNI36134.1"/>
    </source>
</evidence>
<proteinExistence type="predicted"/>
<name>A0A3M9NEC2_9BACT</name>
<evidence type="ECO:0000259" key="1">
    <source>
        <dbReference type="PROSITE" id="PS50910"/>
    </source>
</evidence>
<feature type="domain" description="HEPN" evidence="1">
    <location>
        <begin position="13"/>
        <end position="119"/>
    </location>
</feature>
<dbReference type="OrthoDB" id="9808176at2"/>
<gene>
    <name evidence="2" type="ORF">EFY79_10615</name>
</gene>
<reference evidence="2 3" key="1">
    <citation type="submission" date="2018-11" db="EMBL/GenBank/DDBJ databases">
        <title>Draft genome sequence of Ferruginibacter sp. BO-59.</title>
        <authorList>
            <person name="Im W.T."/>
        </authorList>
    </citation>
    <scope>NUCLEOTIDE SEQUENCE [LARGE SCALE GENOMIC DNA]</scope>
    <source>
        <strain evidence="2 3">BO-59</strain>
    </source>
</reference>
<evidence type="ECO:0000313" key="3">
    <source>
        <dbReference type="Proteomes" id="UP000267223"/>
    </source>
</evidence>
<dbReference type="EMBL" id="RJJR01000008">
    <property type="protein sequence ID" value="RNI36134.1"/>
    <property type="molecule type" value="Genomic_DNA"/>
</dbReference>
<comment type="caution">
    <text evidence="2">The sequence shown here is derived from an EMBL/GenBank/DDBJ whole genome shotgun (WGS) entry which is preliminary data.</text>
</comment>
<dbReference type="Pfam" id="PF05168">
    <property type="entry name" value="HEPN"/>
    <property type="match status" value="1"/>
</dbReference>
<dbReference type="InterPro" id="IPR007842">
    <property type="entry name" value="HEPN_dom"/>
</dbReference>
<dbReference type="Proteomes" id="UP000267223">
    <property type="component" value="Unassembled WGS sequence"/>
</dbReference>
<keyword evidence="3" id="KW-1185">Reference proteome</keyword>
<dbReference type="SUPFAM" id="SSF81593">
    <property type="entry name" value="Nucleotidyltransferase substrate binding subunit/domain"/>
    <property type="match status" value="1"/>
</dbReference>